<evidence type="ECO:0000256" key="4">
    <source>
        <dbReference type="SAM" id="MobiDB-lite"/>
    </source>
</evidence>
<feature type="compositionally biased region" description="Low complexity" evidence="4">
    <location>
        <begin position="201"/>
        <end position="218"/>
    </location>
</feature>
<reference evidence="5" key="1">
    <citation type="journal article" date="2021" name="Nat. Microbiol.">
        <title>Cocultivation of an ultrasmall environmental parasitic bacterium with lytic ability against bacteria associated with wastewater foams.</title>
        <authorList>
            <person name="Batinovic S."/>
            <person name="Rose J.J.A."/>
            <person name="Ratcliffe J."/>
            <person name="Seviour R.J."/>
            <person name="Petrovski S."/>
        </authorList>
    </citation>
    <scope>NUCLEOTIDE SEQUENCE</scope>
    <source>
        <strain evidence="5">CON44</strain>
    </source>
</reference>
<dbReference type="GO" id="GO:0003677">
    <property type="term" value="F:DNA binding"/>
    <property type="evidence" value="ECO:0007669"/>
    <property type="project" value="UniProtKB-KW"/>
</dbReference>
<keyword evidence="1" id="KW-0805">Transcription regulation</keyword>
<dbReference type="SUPFAM" id="SSF46689">
    <property type="entry name" value="Homeodomain-like"/>
    <property type="match status" value="1"/>
</dbReference>
<dbReference type="SMART" id="SM00895">
    <property type="entry name" value="FCD"/>
    <property type="match status" value="1"/>
</dbReference>
<accession>A0A857LTR2</accession>
<keyword evidence="3" id="KW-0804">Transcription</keyword>
<dbReference type="InterPro" id="IPR036388">
    <property type="entry name" value="WH-like_DNA-bd_sf"/>
</dbReference>
<dbReference type="Gene3D" id="1.10.10.10">
    <property type="entry name" value="Winged helix-like DNA-binding domain superfamily/Winged helix DNA-binding domain"/>
    <property type="match status" value="1"/>
</dbReference>
<dbReference type="Pfam" id="PF13565">
    <property type="entry name" value="HTH_32"/>
    <property type="match status" value="1"/>
</dbReference>
<dbReference type="InterPro" id="IPR009057">
    <property type="entry name" value="Homeodomain-like_sf"/>
</dbReference>
<dbReference type="Gene3D" id="1.20.120.530">
    <property type="entry name" value="GntR ligand-binding domain-like"/>
    <property type="match status" value="1"/>
</dbReference>
<name>A0A857LTR2_9ACTN</name>
<evidence type="ECO:0000256" key="3">
    <source>
        <dbReference type="ARBA" id="ARBA00023163"/>
    </source>
</evidence>
<dbReference type="InterPro" id="IPR008920">
    <property type="entry name" value="TF_FadR/GntR_C"/>
</dbReference>
<feature type="region of interest" description="Disordered" evidence="4">
    <location>
        <begin position="198"/>
        <end position="218"/>
    </location>
</feature>
<dbReference type="SUPFAM" id="SSF48008">
    <property type="entry name" value="GntR ligand-binding domain-like"/>
    <property type="match status" value="1"/>
</dbReference>
<protein>
    <submittedName>
        <fullName evidence="5">Helix-turn-helix domain-containing protein</fullName>
    </submittedName>
</protein>
<dbReference type="SUPFAM" id="SSF46785">
    <property type="entry name" value="Winged helix' DNA-binding domain"/>
    <property type="match status" value="1"/>
</dbReference>
<gene>
    <name evidence="5" type="ORF">GII30_11210</name>
</gene>
<evidence type="ECO:0000313" key="5">
    <source>
        <dbReference type="EMBL" id="QHN39653.1"/>
    </source>
</evidence>
<evidence type="ECO:0000256" key="1">
    <source>
        <dbReference type="ARBA" id="ARBA00023015"/>
    </source>
</evidence>
<keyword evidence="2" id="KW-0238">DNA-binding</keyword>
<dbReference type="InterPro" id="IPR036390">
    <property type="entry name" value="WH_DNA-bd_sf"/>
</dbReference>
<dbReference type="AlphaFoldDB" id="A0A857LTR2"/>
<evidence type="ECO:0000256" key="2">
    <source>
        <dbReference type="ARBA" id="ARBA00023125"/>
    </source>
</evidence>
<dbReference type="RefSeq" id="WP_005183456.1">
    <property type="nucleotide sequence ID" value="NZ_CP045804.1"/>
</dbReference>
<dbReference type="InterPro" id="IPR011711">
    <property type="entry name" value="GntR_C"/>
</dbReference>
<sequence length="562" mass="61002">MNDERSALRQADREVLLRTARSRTAPHGLVTRAQIVLDCADSGVAEAARRAGVSTATASKWVRRFAEAGIDGLRDTPRSGRPSAGAADIERILRYALVSPPAGSPRWSTRLIAQDIGISQATVSRVRRRFYPQPEPDSRFVPDASALVLIYVDVDDSGCAVGFHRTDRASSEVAAGAALLDTVETIACASLLRRPHDGYPSAEGSGARESGAAGADRGTPRAVALLRRAASRLPATPPVTLVIDVPLDDAARRWLAQHPGFTVRTLTPTEWLMAVHRIADSVDSRQLTELRAVADEIRRAYGRSGTRFTWSRTDVPDRARDTTAVVRDPVDDDLAQVVSALCTAITEGELGAGSEVMVRTLARRTAMSSGRVAEALARLAAEALLDQSGGKYLVPLPGARDVIETYTARGLLGTAIARRLASSPDPLPASIDDFLERLEVCDRMGLAHEAHMIDLDFQNELAKAAEMPRIGWMFVQLSLQLRLFVTIIGLDYKYPTREIVDDGLLLVSQCRAKDPEAAVAAWRGKVDNCARYMLQYLEVMTGRRQDLPGRSVRARPSGRGSD</sequence>
<dbReference type="Pfam" id="PF07729">
    <property type="entry name" value="FCD"/>
    <property type="match status" value="1"/>
</dbReference>
<dbReference type="PANTHER" id="PTHR43537:SF24">
    <property type="entry name" value="GLUCONATE OPERON TRANSCRIPTIONAL REPRESSOR"/>
    <property type="match status" value="1"/>
</dbReference>
<dbReference type="EMBL" id="CP045810">
    <property type="protein sequence ID" value="QHN39653.1"/>
    <property type="molecule type" value="Genomic_DNA"/>
</dbReference>
<dbReference type="PANTHER" id="PTHR43537">
    <property type="entry name" value="TRANSCRIPTIONAL REGULATOR, GNTR FAMILY"/>
    <property type="match status" value="1"/>
</dbReference>
<organism evidence="5">
    <name type="scientific">Gordonia amarae</name>
    <dbReference type="NCBI Taxonomy" id="36821"/>
    <lineage>
        <taxon>Bacteria</taxon>
        <taxon>Bacillati</taxon>
        <taxon>Actinomycetota</taxon>
        <taxon>Actinomycetes</taxon>
        <taxon>Mycobacteriales</taxon>
        <taxon>Gordoniaceae</taxon>
        <taxon>Gordonia</taxon>
    </lineage>
</organism>
<proteinExistence type="predicted"/>